<dbReference type="PROSITE" id="PS00039">
    <property type="entry name" value="DEAD_ATP_HELICASE"/>
    <property type="match status" value="1"/>
</dbReference>
<dbReference type="InParanoid" id="A0A078AEH3"/>
<feature type="domain" description="Helicase C-terminal" evidence="11">
    <location>
        <begin position="512"/>
        <end position="656"/>
    </location>
</feature>
<feature type="region of interest" description="Disordered" evidence="9">
    <location>
        <begin position="1"/>
        <end position="113"/>
    </location>
</feature>
<comment type="similarity">
    <text evidence="6">Belongs to the DEAD box helicase family. DDX23/PRP28 subfamily.</text>
</comment>
<evidence type="ECO:0000256" key="7">
    <source>
        <dbReference type="ARBA" id="ARBA00047984"/>
    </source>
</evidence>
<evidence type="ECO:0000256" key="1">
    <source>
        <dbReference type="ARBA" id="ARBA00012552"/>
    </source>
</evidence>
<evidence type="ECO:0000256" key="6">
    <source>
        <dbReference type="ARBA" id="ARBA00037954"/>
    </source>
</evidence>
<comment type="catalytic activity">
    <reaction evidence="7">
        <text>ATP + H2O = ADP + phosphate + H(+)</text>
        <dbReference type="Rhea" id="RHEA:13065"/>
        <dbReference type="ChEBI" id="CHEBI:15377"/>
        <dbReference type="ChEBI" id="CHEBI:15378"/>
        <dbReference type="ChEBI" id="CHEBI:30616"/>
        <dbReference type="ChEBI" id="CHEBI:43474"/>
        <dbReference type="ChEBI" id="CHEBI:456216"/>
        <dbReference type="EC" id="3.6.4.13"/>
    </reaction>
</comment>
<accession>A0A078AEH3</accession>
<sequence length="690" mass="79117">MSSSISTENKANGSETPKVFLPPKINQIQPQFLSKKQREELKKKQEDEDKHQEEEKRDDRDRNRDRDYRDRKDDRDRDHRGDGDKQRRDDERNVKVDQRRVDEEKNSAKDKVEKDKKLFIDEREIEMIKGKYLGTIKEKKRVIKPSDKFKQVFHFEWDASEDTSKDINPLYSQRHDPKLLFGKGFVGGVDHDFQRKKYGNGDDKKLEKDQRVSLEETMNKPLLEMTERDWKIFKEDQDIMTKGGRIPHPIRNWDEIEDLDPFLRDNIAICGYKRPMPIQMQGIAIGMNCRDMIGLAPTGSGKSAAFLIPLINFMLKLPPIRDELVQDGPYAIIMAPSRELAIQIETEFRKLANETPLRSQIVVGGKSAEEQGSSISRGVEIIIGTPGRIEDLVKRRYLVLNQCYYVILDEADKMIDLDLEESVNFILESIPSNLQKADKEKDVAYQEQQILRGEKFFKTFVMFSATMLPQIEKLARKYLRSPAFITIGEPGGGKKDIEQRIEFVSESQKRSRLQQLLDKFRQPPIIIFVNQRSDTEHLSTFLTKVGYSVNALHGSKTQQQREAALNSLKSGSIDILVCTNVAARGLDVDNVAHVINYHAPQNIIDYIHRIGRTGRAGRKGMATTFLTNADESIFYDLKKFLQDNDQPVPNELANHNAAKFKGGQENIGGNVGAPSKNNVVPTSTQQNKLL</sequence>
<keyword evidence="5 8" id="KW-0067">ATP-binding</keyword>
<dbReference type="GO" id="GO:0016787">
    <property type="term" value="F:hydrolase activity"/>
    <property type="evidence" value="ECO:0007669"/>
    <property type="project" value="UniProtKB-KW"/>
</dbReference>
<dbReference type="Pfam" id="PF25430">
    <property type="entry name" value="DDX23"/>
    <property type="match status" value="1"/>
</dbReference>
<name>A0A078AEH3_STYLE</name>
<dbReference type="GO" id="GO:0005524">
    <property type="term" value="F:ATP binding"/>
    <property type="evidence" value="ECO:0007669"/>
    <property type="project" value="UniProtKB-KW"/>
</dbReference>
<evidence type="ECO:0000256" key="2">
    <source>
        <dbReference type="ARBA" id="ARBA00022741"/>
    </source>
</evidence>
<dbReference type="PANTHER" id="PTHR47958">
    <property type="entry name" value="ATP-DEPENDENT RNA HELICASE DBP3"/>
    <property type="match status" value="1"/>
</dbReference>
<dbReference type="Pfam" id="PF00271">
    <property type="entry name" value="Helicase_C"/>
    <property type="match status" value="1"/>
</dbReference>
<dbReference type="OrthoDB" id="196131at2759"/>
<dbReference type="InterPro" id="IPR011545">
    <property type="entry name" value="DEAD/DEAH_box_helicase_dom"/>
</dbReference>
<organism evidence="12 13">
    <name type="scientific">Stylonychia lemnae</name>
    <name type="common">Ciliate</name>
    <dbReference type="NCBI Taxonomy" id="5949"/>
    <lineage>
        <taxon>Eukaryota</taxon>
        <taxon>Sar</taxon>
        <taxon>Alveolata</taxon>
        <taxon>Ciliophora</taxon>
        <taxon>Intramacronucleata</taxon>
        <taxon>Spirotrichea</taxon>
        <taxon>Stichotrichia</taxon>
        <taxon>Sporadotrichida</taxon>
        <taxon>Oxytrichidae</taxon>
        <taxon>Stylonychinae</taxon>
        <taxon>Stylonychia</taxon>
    </lineage>
</organism>
<dbReference type="CDD" id="cd18787">
    <property type="entry name" value="SF2_C_DEAD"/>
    <property type="match status" value="1"/>
</dbReference>
<dbReference type="EMBL" id="CCKQ01008776">
    <property type="protein sequence ID" value="CDW80241.1"/>
    <property type="molecule type" value="Genomic_DNA"/>
</dbReference>
<gene>
    <name evidence="12" type="primary">Contig6121.g6543</name>
    <name evidence="12" type="ORF">STYLEM_9237</name>
</gene>
<evidence type="ECO:0000256" key="9">
    <source>
        <dbReference type="SAM" id="MobiDB-lite"/>
    </source>
</evidence>
<dbReference type="FunCoup" id="A0A078AEH3">
    <property type="interactions" value="551"/>
</dbReference>
<feature type="compositionally biased region" description="Basic and acidic residues" evidence="9">
    <location>
        <begin position="36"/>
        <end position="113"/>
    </location>
</feature>
<dbReference type="SUPFAM" id="SSF52540">
    <property type="entry name" value="P-loop containing nucleoside triphosphate hydrolases"/>
    <property type="match status" value="1"/>
</dbReference>
<dbReference type="InterPro" id="IPR001650">
    <property type="entry name" value="Helicase_C-like"/>
</dbReference>
<dbReference type="OMA" id="ARDIKHM"/>
<dbReference type="InterPro" id="IPR027417">
    <property type="entry name" value="P-loop_NTPase"/>
</dbReference>
<dbReference type="CDD" id="cd17945">
    <property type="entry name" value="DEADc_DDX23"/>
    <property type="match status" value="1"/>
</dbReference>
<keyword evidence="13" id="KW-1185">Reference proteome</keyword>
<dbReference type="SMART" id="SM00487">
    <property type="entry name" value="DEXDc"/>
    <property type="match status" value="1"/>
</dbReference>
<dbReference type="EC" id="3.6.4.13" evidence="1"/>
<dbReference type="Proteomes" id="UP000039865">
    <property type="component" value="Unassembled WGS sequence"/>
</dbReference>
<evidence type="ECO:0000256" key="8">
    <source>
        <dbReference type="RuleBase" id="RU000492"/>
    </source>
</evidence>
<reference evidence="12 13" key="1">
    <citation type="submission" date="2014-06" db="EMBL/GenBank/DDBJ databases">
        <authorList>
            <person name="Swart Estienne"/>
        </authorList>
    </citation>
    <scope>NUCLEOTIDE SEQUENCE [LARGE SCALE GENOMIC DNA]</scope>
    <source>
        <strain evidence="12 13">130c</strain>
    </source>
</reference>
<feature type="domain" description="Helicase ATP-binding" evidence="10">
    <location>
        <begin position="283"/>
        <end position="485"/>
    </location>
</feature>
<dbReference type="InterPro" id="IPR000629">
    <property type="entry name" value="RNA-helicase_DEAD-box_CS"/>
</dbReference>
<dbReference type="InterPro" id="IPR057479">
    <property type="entry name" value="PRP28/DDX23-like_helical"/>
</dbReference>
<feature type="compositionally biased region" description="Polar residues" evidence="9">
    <location>
        <begin position="1"/>
        <end position="15"/>
    </location>
</feature>
<evidence type="ECO:0000256" key="5">
    <source>
        <dbReference type="ARBA" id="ARBA00022840"/>
    </source>
</evidence>
<feature type="compositionally biased region" description="Polar residues" evidence="9">
    <location>
        <begin position="675"/>
        <end position="690"/>
    </location>
</feature>
<evidence type="ECO:0000256" key="3">
    <source>
        <dbReference type="ARBA" id="ARBA00022801"/>
    </source>
</evidence>
<keyword evidence="2 8" id="KW-0547">Nucleotide-binding</keyword>
<dbReference type="InterPro" id="IPR014001">
    <property type="entry name" value="Helicase_ATP-bd"/>
</dbReference>
<dbReference type="GO" id="GO:0003724">
    <property type="term" value="F:RNA helicase activity"/>
    <property type="evidence" value="ECO:0007669"/>
    <property type="project" value="UniProtKB-EC"/>
</dbReference>
<dbReference type="Pfam" id="PF00270">
    <property type="entry name" value="DEAD"/>
    <property type="match status" value="1"/>
</dbReference>
<keyword evidence="4 8" id="KW-0347">Helicase</keyword>
<dbReference type="SMART" id="SM00490">
    <property type="entry name" value="HELICc"/>
    <property type="match status" value="1"/>
</dbReference>
<evidence type="ECO:0000313" key="13">
    <source>
        <dbReference type="Proteomes" id="UP000039865"/>
    </source>
</evidence>
<dbReference type="Gene3D" id="3.40.50.300">
    <property type="entry name" value="P-loop containing nucleotide triphosphate hydrolases"/>
    <property type="match status" value="2"/>
</dbReference>
<dbReference type="AlphaFoldDB" id="A0A078AEH3"/>
<dbReference type="PROSITE" id="PS51192">
    <property type="entry name" value="HELICASE_ATP_BIND_1"/>
    <property type="match status" value="1"/>
</dbReference>
<evidence type="ECO:0000256" key="4">
    <source>
        <dbReference type="ARBA" id="ARBA00022806"/>
    </source>
</evidence>
<evidence type="ECO:0000313" key="12">
    <source>
        <dbReference type="EMBL" id="CDW80241.1"/>
    </source>
</evidence>
<keyword evidence="3 8" id="KW-0378">Hydrolase</keyword>
<evidence type="ECO:0000259" key="11">
    <source>
        <dbReference type="PROSITE" id="PS51194"/>
    </source>
</evidence>
<dbReference type="GO" id="GO:0003676">
    <property type="term" value="F:nucleic acid binding"/>
    <property type="evidence" value="ECO:0007669"/>
    <property type="project" value="InterPro"/>
</dbReference>
<dbReference type="PROSITE" id="PS51194">
    <property type="entry name" value="HELICASE_CTER"/>
    <property type="match status" value="1"/>
</dbReference>
<evidence type="ECO:0000259" key="10">
    <source>
        <dbReference type="PROSITE" id="PS51192"/>
    </source>
</evidence>
<protein>
    <recommendedName>
        <fullName evidence="1">RNA helicase</fullName>
        <ecNumber evidence="1">3.6.4.13</ecNumber>
    </recommendedName>
</protein>
<feature type="region of interest" description="Disordered" evidence="9">
    <location>
        <begin position="661"/>
        <end position="690"/>
    </location>
</feature>
<proteinExistence type="inferred from homology"/>